<protein>
    <submittedName>
        <fullName evidence="1">Uncharacterized protein</fullName>
    </submittedName>
</protein>
<evidence type="ECO:0000313" key="2">
    <source>
        <dbReference type="Proteomes" id="UP001230649"/>
    </source>
</evidence>
<organism evidence="1 2">
    <name type="scientific">Naganishia adeliensis</name>
    <dbReference type="NCBI Taxonomy" id="92952"/>
    <lineage>
        <taxon>Eukaryota</taxon>
        <taxon>Fungi</taxon>
        <taxon>Dikarya</taxon>
        <taxon>Basidiomycota</taxon>
        <taxon>Agaricomycotina</taxon>
        <taxon>Tremellomycetes</taxon>
        <taxon>Filobasidiales</taxon>
        <taxon>Filobasidiaceae</taxon>
        <taxon>Naganishia</taxon>
    </lineage>
</organism>
<proteinExistence type="predicted"/>
<comment type="caution">
    <text evidence="1">The sequence shown here is derived from an EMBL/GenBank/DDBJ whole genome shotgun (WGS) entry which is preliminary data.</text>
</comment>
<sequence length="304" mass="33361">MASLAGSLRILSLLSRSSAVPTSKSIQSTALNHGMNNYFRESYAPSRSYRAFSQSTGTDNSMWRGRAPGRLRTSISRNPDRATSSQSDMFHTDYSRDGTSAELSFKRDSYPDYLSGGSQETESLRRRTSFTGDQSHDGTSALSLLLDAKRANKTAKSLKVLQKCLQEMEDGDPTKVADLARTLAKLAQDDPYMCKLIPGLRPLTQPFNANVNAARRGQMNPKFDGRRWEMDAKRPGRLHLPEGSSNDPSAMSSAGSNVSSTASDAHSPAKPTPPIQLDKQQHDSSDSEYGENLPEDDDDDKDDD</sequence>
<dbReference type="Proteomes" id="UP001230649">
    <property type="component" value="Unassembled WGS sequence"/>
</dbReference>
<dbReference type="EMBL" id="JASBWS010000007">
    <property type="protein sequence ID" value="KAJ9114836.1"/>
    <property type="molecule type" value="Genomic_DNA"/>
</dbReference>
<keyword evidence="2" id="KW-1185">Reference proteome</keyword>
<gene>
    <name evidence="1" type="ORF">QFC20_001207</name>
</gene>
<evidence type="ECO:0000313" key="1">
    <source>
        <dbReference type="EMBL" id="KAJ9114836.1"/>
    </source>
</evidence>
<name>A0ACC2WVJ4_9TREE</name>
<reference evidence="1" key="1">
    <citation type="submission" date="2023-04" db="EMBL/GenBank/DDBJ databases">
        <title>Draft Genome sequencing of Naganishia species isolated from polar environments using Oxford Nanopore Technology.</title>
        <authorList>
            <person name="Leo P."/>
            <person name="Venkateswaran K."/>
        </authorList>
    </citation>
    <scope>NUCLEOTIDE SEQUENCE</scope>
    <source>
        <strain evidence="1">MNA-CCFEE 5262</strain>
    </source>
</reference>
<accession>A0ACC2WVJ4</accession>